<name>A0A8E2EKX3_9PEZI</name>
<sequence length="327" mass="37203">MSYTRRRRADAPPPLPQARKRSLSLSGSSPAPITRKEGLAFHRRRVEQKFLDQLQSPLFGKLPTEIRLMIWEHVVGNSHIHVVRMPKKLCHVNCKSATNNNSHVPHVCSCTWRRKILDTTDCVVSSKTPDHLLSLLKSCRRSYSEAIDILYKCNIFDINYLDTLNYLNTTILRQRWDQIQSLHLTWNFNAILWRIPSDNTKSDIFDAPFSKAAWYHTCHIISGMKGLKNLLVIVLFSHPLSLNSIYPSFDTPYYPEVLKALMPISVPGTFDVYVPWSNNAVEKLVGRNGTIVENGSNVKNKELPFTVKGLASVRGFEDECGMPEGLG</sequence>
<dbReference type="InterPro" id="IPR056632">
    <property type="entry name" value="DUF7730"/>
</dbReference>
<feature type="domain" description="DUF7730" evidence="2">
    <location>
        <begin position="53"/>
        <end position="290"/>
    </location>
</feature>
<proteinExistence type="predicted"/>
<feature type="region of interest" description="Disordered" evidence="1">
    <location>
        <begin position="1"/>
        <end position="34"/>
    </location>
</feature>
<dbReference type="PANTHER" id="PTHR38790">
    <property type="entry name" value="2EXR DOMAIN-CONTAINING PROTEIN-RELATED"/>
    <property type="match status" value="1"/>
</dbReference>
<accession>A0A8E2EKX3</accession>
<evidence type="ECO:0000313" key="3">
    <source>
        <dbReference type="EMBL" id="OCK85746.1"/>
    </source>
</evidence>
<protein>
    <recommendedName>
        <fullName evidence="2">DUF7730 domain-containing protein</fullName>
    </recommendedName>
</protein>
<keyword evidence="4" id="KW-1185">Reference proteome</keyword>
<reference evidence="3 4" key="1">
    <citation type="journal article" date="2016" name="Nat. Commun.">
        <title>Ectomycorrhizal ecology is imprinted in the genome of the dominant symbiotic fungus Cenococcum geophilum.</title>
        <authorList>
            <consortium name="DOE Joint Genome Institute"/>
            <person name="Peter M."/>
            <person name="Kohler A."/>
            <person name="Ohm R.A."/>
            <person name="Kuo A."/>
            <person name="Krutzmann J."/>
            <person name="Morin E."/>
            <person name="Arend M."/>
            <person name="Barry K.W."/>
            <person name="Binder M."/>
            <person name="Choi C."/>
            <person name="Clum A."/>
            <person name="Copeland A."/>
            <person name="Grisel N."/>
            <person name="Haridas S."/>
            <person name="Kipfer T."/>
            <person name="LaButti K."/>
            <person name="Lindquist E."/>
            <person name="Lipzen A."/>
            <person name="Maire R."/>
            <person name="Meier B."/>
            <person name="Mihaltcheva S."/>
            <person name="Molinier V."/>
            <person name="Murat C."/>
            <person name="Poggeler S."/>
            <person name="Quandt C.A."/>
            <person name="Sperisen C."/>
            <person name="Tritt A."/>
            <person name="Tisserant E."/>
            <person name="Crous P.W."/>
            <person name="Henrissat B."/>
            <person name="Nehls U."/>
            <person name="Egli S."/>
            <person name="Spatafora J.W."/>
            <person name="Grigoriev I.V."/>
            <person name="Martin F.M."/>
        </authorList>
    </citation>
    <scope>NUCLEOTIDE SEQUENCE [LARGE SCALE GENOMIC DNA]</scope>
    <source>
        <strain evidence="3 4">CBS 459.81</strain>
    </source>
</reference>
<dbReference type="Proteomes" id="UP000250266">
    <property type="component" value="Unassembled WGS sequence"/>
</dbReference>
<gene>
    <name evidence="3" type="ORF">K432DRAFT_286133</name>
</gene>
<evidence type="ECO:0000259" key="2">
    <source>
        <dbReference type="Pfam" id="PF24864"/>
    </source>
</evidence>
<dbReference type="Pfam" id="PF24864">
    <property type="entry name" value="DUF7730"/>
    <property type="match status" value="1"/>
</dbReference>
<dbReference type="AlphaFoldDB" id="A0A8E2EKX3"/>
<organism evidence="3 4">
    <name type="scientific">Lepidopterella palustris CBS 459.81</name>
    <dbReference type="NCBI Taxonomy" id="1314670"/>
    <lineage>
        <taxon>Eukaryota</taxon>
        <taxon>Fungi</taxon>
        <taxon>Dikarya</taxon>
        <taxon>Ascomycota</taxon>
        <taxon>Pezizomycotina</taxon>
        <taxon>Dothideomycetes</taxon>
        <taxon>Pleosporomycetidae</taxon>
        <taxon>Mytilinidiales</taxon>
        <taxon>Argynnaceae</taxon>
        <taxon>Lepidopterella</taxon>
    </lineage>
</organism>
<dbReference type="EMBL" id="KV744814">
    <property type="protein sequence ID" value="OCK85746.1"/>
    <property type="molecule type" value="Genomic_DNA"/>
</dbReference>
<evidence type="ECO:0000313" key="4">
    <source>
        <dbReference type="Proteomes" id="UP000250266"/>
    </source>
</evidence>
<evidence type="ECO:0000256" key="1">
    <source>
        <dbReference type="SAM" id="MobiDB-lite"/>
    </source>
</evidence>
<dbReference type="OrthoDB" id="4757095at2759"/>